<sequence length="73" mass="9139">MHYQENVSFLVKKFCESGKCRKFPEKNNRIAGLRCEYFIKIELKNIFLDFFGKMKKWLAFYSKMEYNYHWYMK</sequence>
<comment type="caution">
    <text evidence="1">The sequence shown here is derived from an EMBL/GenBank/DDBJ whole genome shotgun (WGS) entry which is preliminary data.</text>
</comment>
<protein>
    <submittedName>
        <fullName evidence="1">Uncharacterized protein</fullName>
    </submittedName>
</protein>
<dbReference type="Proteomes" id="UP000286561">
    <property type="component" value="Unassembled WGS sequence"/>
</dbReference>
<proteinExistence type="predicted"/>
<gene>
    <name evidence="1" type="ORF">DW972_13500</name>
</gene>
<accession>A0A413PQE0</accession>
<reference evidence="1 2" key="1">
    <citation type="submission" date="2018-08" db="EMBL/GenBank/DDBJ databases">
        <title>A genome reference for cultivated species of the human gut microbiota.</title>
        <authorList>
            <person name="Zou Y."/>
            <person name="Xue W."/>
            <person name="Luo G."/>
        </authorList>
    </citation>
    <scope>NUCLEOTIDE SEQUENCE [LARGE SCALE GENOMIC DNA]</scope>
    <source>
        <strain evidence="1 2">AM48-23BH</strain>
    </source>
</reference>
<dbReference type="AlphaFoldDB" id="A0A413PQE0"/>
<evidence type="ECO:0000313" key="2">
    <source>
        <dbReference type="Proteomes" id="UP000286561"/>
    </source>
</evidence>
<name>A0A413PQE0_9FIRM</name>
<organism evidence="1 2">
    <name type="scientific">Anaerobutyricum hallii</name>
    <dbReference type="NCBI Taxonomy" id="39488"/>
    <lineage>
        <taxon>Bacteria</taxon>
        <taxon>Bacillati</taxon>
        <taxon>Bacillota</taxon>
        <taxon>Clostridia</taxon>
        <taxon>Lachnospirales</taxon>
        <taxon>Lachnospiraceae</taxon>
        <taxon>Anaerobutyricum</taxon>
    </lineage>
</organism>
<evidence type="ECO:0000313" key="1">
    <source>
        <dbReference type="EMBL" id="RGZ78418.1"/>
    </source>
</evidence>
<dbReference type="EMBL" id="QSEP01000129">
    <property type="protein sequence ID" value="RGZ78418.1"/>
    <property type="molecule type" value="Genomic_DNA"/>
</dbReference>